<reference evidence="2 3" key="1">
    <citation type="submission" date="2017-03" db="EMBL/GenBank/DDBJ databases">
        <title>Genome of the blue death feigning beetle - Asbolus verrucosus.</title>
        <authorList>
            <person name="Rider S.D."/>
        </authorList>
    </citation>
    <scope>NUCLEOTIDE SEQUENCE [LARGE SCALE GENOMIC DNA]</scope>
    <source>
        <strain evidence="2">Butters</strain>
        <tissue evidence="2">Head and leg muscle</tissue>
    </source>
</reference>
<sequence length="527" mass="59622">MNNLDDYDFTPSASSNLASLFDSPSASPEASSLIYTAPKQPKFVEPAEPKSEPPKADSAVICARVVQVWKLIDNKYIAIGKHGLAIIGSSTQNCYEVILYREKRNVIVRIKICSSFEVSLKKDDFASFYDSLKENWLIKFSSSDDCTAVLSYIEKFGGKVVAVTEKNETLHQTANASEVVTNGDNPENKAKADILSRIAKMGQSILPSKNVDVDTEHNFRDADNMSIASDESQHVIPSSTTTEVMQLPKQHILPPSTATEVMQVPKQHFQNVPNTFVIGQPMGYDPLNLYLAESRTQNTEIRINLSQISEKMNHILKLVDTERASDGSNDLLKSKIKVLDLRVENLSKELKTYQDENNKLKLQINQQENVLKNEEQYQAELTLLKQQKAAQISDFERQIITYTDNIKDLTETVEKQKIEVEGLKAQLEQCQDKGQLEDEIIDLKLKLKHFEENQQLDQENKETAANFIAVLKDSMNEMYGKIMANFDEDKNYQTSEVSSIIAQNIKSTTLKIIQNFQQIYNNESEKM</sequence>
<dbReference type="EMBL" id="QDEB01094881">
    <property type="protein sequence ID" value="RZC32750.1"/>
    <property type="molecule type" value="Genomic_DNA"/>
</dbReference>
<dbReference type="Proteomes" id="UP000292052">
    <property type="component" value="Unassembled WGS sequence"/>
</dbReference>
<keyword evidence="1" id="KW-0175">Coiled coil</keyword>
<evidence type="ECO:0000313" key="3">
    <source>
        <dbReference type="Proteomes" id="UP000292052"/>
    </source>
</evidence>
<dbReference type="OrthoDB" id="5842926at2759"/>
<feature type="coiled-coil region" evidence="1">
    <location>
        <begin position="329"/>
        <end position="453"/>
    </location>
</feature>
<accession>A0A482VJ07</accession>
<dbReference type="AlphaFoldDB" id="A0A482VJ07"/>
<keyword evidence="3" id="KW-1185">Reference proteome</keyword>
<proteinExistence type="predicted"/>
<dbReference type="STRING" id="1661398.A0A482VJ07"/>
<comment type="caution">
    <text evidence="2">The sequence shown here is derived from an EMBL/GenBank/DDBJ whole genome shotgun (WGS) entry which is preliminary data.</text>
</comment>
<dbReference type="PANTHER" id="PTHR44927:SF1">
    <property type="entry name" value="FK506-BINDING PROTEIN 15"/>
    <property type="match status" value="1"/>
</dbReference>
<gene>
    <name evidence="2" type="ORF">BDFB_002510</name>
</gene>
<protein>
    <submittedName>
        <fullName evidence="2">WEB family protein</fullName>
    </submittedName>
</protein>
<evidence type="ECO:0000313" key="2">
    <source>
        <dbReference type="EMBL" id="RZC32750.1"/>
    </source>
</evidence>
<dbReference type="PANTHER" id="PTHR44927">
    <property type="entry name" value="FK506-BINDING PROTEIN 15"/>
    <property type="match status" value="1"/>
</dbReference>
<evidence type="ECO:0000256" key="1">
    <source>
        <dbReference type="SAM" id="Coils"/>
    </source>
</evidence>
<organism evidence="2 3">
    <name type="scientific">Asbolus verrucosus</name>
    <name type="common">Desert ironclad beetle</name>
    <dbReference type="NCBI Taxonomy" id="1661398"/>
    <lineage>
        <taxon>Eukaryota</taxon>
        <taxon>Metazoa</taxon>
        <taxon>Ecdysozoa</taxon>
        <taxon>Arthropoda</taxon>
        <taxon>Hexapoda</taxon>
        <taxon>Insecta</taxon>
        <taxon>Pterygota</taxon>
        <taxon>Neoptera</taxon>
        <taxon>Endopterygota</taxon>
        <taxon>Coleoptera</taxon>
        <taxon>Polyphaga</taxon>
        <taxon>Cucujiformia</taxon>
        <taxon>Tenebrionidae</taxon>
        <taxon>Pimeliinae</taxon>
        <taxon>Asbolus</taxon>
    </lineage>
</organism>
<name>A0A482VJ07_ASBVE</name>